<dbReference type="Proteomes" id="UP000515158">
    <property type="component" value="Unplaced"/>
</dbReference>
<evidence type="ECO:0000313" key="3">
    <source>
        <dbReference type="RefSeq" id="XP_034251037.1"/>
    </source>
</evidence>
<evidence type="ECO:0000313" key="2">
    <source>
        <dbReference type="Proteomes" id="UP000515158"/>
    </source>
</evidence>
<dbReference type="InterPro" id="IPR036188">
    <property type="entry name" value="FAD/NAD-bd_sf"/>
</dbReference>
<dbReference type="AlphaFoldDB" id="A0A6P9A001"/>
<dbReference type="GO" id="GO:0016651">
    <property type="term" value="F:oxidoreductase activity, acting on NAD(P)H"/>
    <property type="evidence" value="ECO:0007669"/>
    <property type="project" value="InterPro"/>
</dbReference>
<dbReference type="RefSeq" id="XP_034251038.1">
    <property type="nucleotide sequence ID" value="XM_034395147.1"/>
</dbReference>
<evidence type="ECO:0000313" key="4">
    <source>
        <dbReference type="RefSeq" id="XP_034251038.1"/>
    </source>
</evidence>
<protein>
    <submittedName>
        <fullName evidence="3 4">Renalase-like</fullName>
    </submittedName>
</protein>
<dbReference type="SUPFAM" id="SSF51905">
    <property type="entry name" value="FAD/NAD(P)-binding domain"/>
    <property type="match status" value="1"/>
</dbReference>
<dbReference type="InterPro" id="IPR040174">
    <property type="entry name" value="RNLS"/>
</dbReference>
<feature type="domain" description="Amine oxidase" evidence="1">
    <location>
        <begin position="105"/>
        <end position="174"/>
    </location>
</feature>
<dbReference type="PANTHER" id="PTHR23357">
    <property type="entry name" value="RENALASE"/>
    <property type="match status" value="1"/>
</dbReference>
<dbReference type="Gene3D" id="3.50.50.60">
    <property type="entry name" value="FAD/NAD(P)-binding domain"/>
    <property type="match status" value="1"/>
</dbReference>
<name>A0A6P9A001_THRPL</name>
<sequence length="349" mass="38536">MARKVLLVGSGITAAVTGALLRQKMREKISLTIWDKARGAGGRMGTSRSPGDAECIADLGAQYITVLPENFEKNREIYGNLLDKHILEPMSVGAVKGLKEFPSGTQHFVTPNGMSSLVKYFIGLSSPDATMFLHHVTAINKTGEKLQVETTTGTKEEFDVVILTLPAPQVLQLSGDLPDLINNQQDLRTGFEAVKFSSRYALALYFNSGDGQHEPWAAKYIDGHPVFRYVAIENRKRNRPEQPPAAVFHSSIQYGKENLENTLVEMEPVLLAEYKNLFQGWPKPAAVKCHKWRYSQVTTNFPGNRGCAVILKKPLLISGGDSFTGSGFDNCLYSANSVVDEVVEFLKLR</sequence>
<reference evidence="3 4" key="1">
    <citation type="submission" date="2025-04" db="UniProtKB">
        <authorList>
            <consortium name="RefSeq"/>
        </authorList>
    </citation>
    <scope>IDENTIFICATION</scope>
    <source>
        <tissue evidence="3 4">Total insect</tissue>
    </source>
</reference>
<keyword evidence="2" id="KW-1185">Reference proteome</keyword>
<dbReference type="RefSeq" id="XP_034251037.1">
    <property type="nucleotide sequence ID" value="XM_034395146.1"/>
</dbReference>
<dbReference type="KEGG" id="tpal:117651282"/>
<dbReference type="OrthoDB" id="2161133at2759"/>
<dbReference type="Pfam" id="PF13450">
    <property type="entry name" value="NAD_binding_8"/>
    <property type="match status" value="1"/>
</dbReference>
<accession>A0A6P9A001</accession>
<gene>
    <name evidence="3 4" type="primary">LOC117651282</name>
</gene>
<proteinExistence type="predicted"/>
<dbReference type="Gene3D" id="3.90.660.10">
    <property type="match status" value="1"/>
</dbReference>
<dbReference type="GO" id="GO:0005576">
    <property type="term" value="C:extracellular region"/>
    <property type="evidence" value="ECO:0007669"/>
    <property type="project" value="TreeGrafter"/>
</dbReference>
<dbReference type="GeneID" id="117651282"/>
<dbReference type="InterPro" id="IPR002937">
    <property type="entry name" value="Amino_oxidase"/>
</dbReference>
<evidence type="ECO:0000259" key="1">
    <source>
        <dbReference type="Pfam" id="PF01593"/>
    </source>
</evidence>
<dbReference type="PANTHER" id="PTHR23357:SF1">
    <property type="entry name" value="RENALASE"/>
    <property type="match status" value="1"/>
</dbReference>
<organism evidence="4">
    <name type="scientific">Thrips palmi</name>
    <name type="common">Melon thrips</name>
    <dbReference type="NCBI Taxonomy" id="161013"/>
    <lineage>
        <taxon>Eukaryota</taxon>
        <taxon>Metazoa</taxon>
        <taxon>Ecdysozoa</taxon>
        <taxon>Arthropoda</taxon>
        <taxon>Hexapoda</taxon>
        <taxon>Insecta</taxon>
        <taxon>Pterygota</taxon>
        <taxon>Neoptera</taxon>
        <taxon>Paraneoptera</taxon>
        <taxon>Thysanoptera</taxon>
        <taxon>Terebrantia</taxon>
        <taxon>Thripoidea</taxon>
        <taxon>Thripidae</taxon>
        <taxon>Thrips</taxon>
    </lineage>
</organism>
<dbReference type="Pfam" id="PF01593">
    <property type="entry name" value="Amino_oxidase"/>
    <property type="match status" value="1"/>
</dbReference>